<reference evidence="1 2" key="1">
    <citation type="submission" date="2018-02" db="EMBL/GenBank/DDBJ databases">
        <title>Genomic Encyclopedia of Archaeal and Bacterial Type Strains, Phase II (KMG-II): from individual species to whole genera.</title>
        <authorList>
            <person name="Goeker M."/>
        </authorList>
    </citation>
    <scope>NUCLEOTIDE SEQUENCE [LARGE SCALE GENOMIC DNA]</scope>
    <source>
        <strain evidence="1 2">DSM 3808</strain>
    </source>
</reference>
<comment type="caution">
    <text evidence="1">The sequence shown here is derived from an EMBL/GenBank/DDBJ whole genome shotgun (WGS) entry which is preliminary data.</text>
</comment>
<keyword evidence="2" id="KW-1185">Reference proteome</keyword>
<dbReference type="AlphaFoldDB" id="A0A2S6HJ45"/>
<proteinExistence type="predicted"/>
<protein>
    <submittedName>
        <fullName evidence="1">Uncharacterized protein</fullName>
    </submittedName>
</protein>
<evidence type="ECO:0000313" key="2">
    <source>
        <dbReference type="Proteomes" id="UP000237749"/>
    </source>
</evidence>
<organism evidence="1 2">
    <name type="scientific">Lacrimispora xylanisolvens</name>
    <dbReference type="NCBI Taxonomy" id="384636"/>
    <lineage>
        <taxon>Bacteria</taxon>
        <taxon>Bacillati</taxon>
        <taxon>Bacillota</taxon>
        <taxon>Clostridia</taxon>
        <taxon>Lachnospirales</taxon>
        <taxon>Lachnospiraceae</taxon>
        <taxon>Lacrimispora</taxon>
    </lineage>
</organism>
<name>A0A2S6HJ45_9FIRM</name>
<dbReference type="RefSeq" id="WP_104439254.1">
    <property type="nucleotide sequence ID" value="NZ_PTJA01000016.1"/>
</dbReference>
<dbReference type="EMBL" id="PTJA01000016">
    <property type="protein sequence ID" value="PPK77480.1"/>
    <property type="molecule type" value="Genomic_DNA"/>
</dbReference>
<dbReference type="Proteomes" id="UP000237749">
    <property type="component" value="Unassembled WGS sequence"/>
</dbReference>
<evidence type="ECO:0000313" key="1">
    <source>
        <dbReference type="EMBL" id="PPK77480.1"/>
    </source>
</evidence>
<gene>
    <name evidence="1" type="ORF">BXY41_11618</name>
</gene>
<sequence length="164" mass="18361">MAKKYYFTICFNKNIGKVKRIVYVYNSNLTMRGKFAIRDESVTLANTATTIPMTRVLENQNNFYTINADGTITVPPGTYIINAAFHGLQLANEFLYLTVSCGNNLVTHNYYWNATEQAYREISLNAKSINSMILRLYGSSSGGTCSIFGYLSATDTVLTIQKIT</sequence>
<accession>A0A2S6HJ45</accession>